<evidence type="ECO:0000256" key="1">
    <source>
        <dbReference type="ARBA" id="ARBA00023015"/>
    </source>
</evidence>
<gene>
    <name evidence="7" type="ORF">H7B67_23785</name>
</gene>
<dbReference type="GO" id="GO:0003700">
    <property type="term" value="F:DNA-binding transcription factor activity"/>
    <property type="evidence" value="ECO:0007669"/>
    <property type="project" value="InterPro"/>
</dbReference>
<dbReference type="SUPFAM" id="SSF52172">
    <property type="entry name" value="CheY-like"/>
    <property type="match status" value="1"/>
</dbReference>
<feature type="domain" description="Response regulatory" evidence="6">
    <location>
        <begin position="2"/>
        <end position="119"/>
    </location>
</feature>
<feature type="domain" description="HTH araC/xylS-type" evidence="5">
    <location>
        <begin position="311"/>
        <end position="409"/>
    </location>
</feature>
<dbReference type="AlphaFoldDB" id="A0A841T295"/>
<evidence type="ECO:0000256" key="3">
    <source>
        <dbReference type="ARBA" id="ARBA00023163"/>
    </source>
</evidence>
<dbReference type="SMART" id="SM00448">
    <property type="entry name" value="REC"/>
    <property type="match status" value="1"/>
</dbReference>
<dbReference type="PRINTS" id="PR00032">
    <property type="entry name" value="HTHARAC"/>
</dbReference>
<accession>A0A841T295</accession>
<evidence type="ECO:0000256" key="4">
    <source>
        <dbReference type="PROSITE-ProRule" id="PRU00169"/>
    </source>
</evidence>
<dbReference type="RefSeq" id="WP_185122372.1">
    <property type="nucleotide sequence ID" value="NZ_JACJVQ010000020.1"/>
</dbReference>
<evidence type="ECO:0000256" key="2">
    <source>
        <dbReference type="ARBA" id="ARBA00023125"/>
    </source>
</evidence>
<dbReference type="InterPro" id="IPR001789">
    <property type="entry name" value="Sig_transdc_resp-reg_receiver"/>
</dbReference>
<dbReference type="InterPro" id="IPR018062">
    <property type="entry name" value="HTH_AraC-typ_CS"/>
</dbReference>
<reference evidence="7 8" key="1">
    <citation type="submission" date="2020-08" db="EMBL/GenBank/DDBJ databases">
        <title>Cohnella phylogeny.</title>
        <authorList>
            <person name="Dunlap C."/>
        </authorList>
    </citation>
    <scope>NUCLEOTIDE SEQUENCE [LARGE SCALE GENOMIC DNA]</scope>
    <source>
        <strain evidence="7 8">DSM 25241</strain>
    </source>
</reference>
<dbReference type="EMBL" id="JACJVQ010000020">
    <property type="protein sequence ID" value="MBB6637159.1"/>
    <property type="molecule type" value="Genomic_DNA"/>
</dbReference>
<protein>
    <submittedName>
        <fullName evidence="7">Helix-turn-helix domain-containing protein</fullName>
    </submittedName>
</protein>
<dbReference type="InterPro" id="IPR020449">
    <property type="entry name" value="Tscrpt_reg_AraC-type_HTH"/>
</dbReference>
<dbReference type="Pfam" id="PF00072">
    <property type="entry name" value="Response_reg"/>
    <property type="match status" value="1"/>
</dbReference>
<dbReference type="Proteomes" id="UP000535838">
    <property type="component" value="Unassembled WGS sequence"/>
</dbReference>
<dbReference type="PROSITE" id="PS50110">
    <property type="entry name" value="RESPONSE_REGULATORY"/>
    <property type="match status" value="1"/>
</dbReference>
<dbReference type="PROSITE" id="PS00041">
    <property type="entry name" value="HTH_ARAC_FAMILY_1"/>
    <property type="match status" value="1"/>
</dbReference>
<dbReference type="InterPro" id="IPR009057">
    <property type="entry name" value="Homeodomain-like_sf"/>
</dbReference>
<keyword evidence="1" id="KW-0805">Transcription regulation</keyword>
<name>A0A841T295_9BACL</name>
<keyword evidence="8" id="KW-1185">Reference proteome</keyword>
<dbReference type="CDD" id="cd17536">
    <property type="entry name" value="REC_YesN-like"/>
    <property type="match status" value="1"/>
</dbReference>
<dbReference type="GO" id="GO:0043565">
    <property type="term" value="F:sequence-specific DNA binding"/>
    <property type="evidence" value="ECO:0007669"/>
    <property type="project" value="InterPro"/>
</dbReference>
<dbReference type="Pfam" id="PF12833">
    <property type="entry name" value="HTH_18"/>
    <property type="match status" value="1"/>
</dbReference>
<keyword evidence="2" id="KW-0238">DNA-binding</keyword>
<dbReference type="GO" id="GO:0000160">
    <property type="term" value="P:phosphorelay signal transduction system"/>
    <property type="evidence" value="ECO:0007669"/>
    <property type="project" value="InterPro"/>
</dbReference>
<dbReference type="InterPro" id="IPR011006">
    <property type="entry name" value="CheY-like_superfamily"/>
</dbReference>
<evidence type="ECO:0000259" key="6">
    <source>
        <dbReference type="PROSITE" id="PS50110"/>
    </source>
</evidence>
<comment type="caution">
    <text evidence="7">The sequence shown here is derived from an EMBL/GenBank/DDBJ whole genome shotgun (WGS) entry which is preliminary data.</text>
</comment>
<keyword evidence="4" id="KW-0597">Phosphoprotein</keyword>
<evidence type="ECO:0000313" key="8">
    <source>
        <dbReference type="Proteomes" id="UP000535838"/>
    </source>
</evidence>
<organism evidence="7 8">
    <name type="scientific">Cohnella thailandensis</name>
    <dbReference type="NCBI Taxonomy" id="557557"/>
    <lineage>
        <taxon>Bacteria</taxon>
        <taxon>Bacillati</taxon>
        <taxon>Bacillota</taxon>
        <taxon>Bacilli</taxon>
        <taxon>Bacillales</taxon>
        <taxon>Paenibacillaceae</taxon>
        <taxon>Cohnella</taxon>
    </lineage>
</organism>
<dbReference type="SUPFAM" id="SSF46689">
    <property type="entry name" value="Homeodomain-like"/>
    <property type="match status" value="2"/>
</dbReference>
<dbReference type="PANTHER" id="PTHR43280">
    <property type="entry name" value="ARAC-FAMILY TRANSCRIPTIONAL REGULATOR"/>
    <property type="match status" value="1"/>
</dbReference>
<dbReference type="PANTHER" id="PTHR43280:SF2">
    <property type="entry name" value="HTH-TYPE TRANSCRIPTIONAL REGULATOR EXSA"/>
    <property type="match status" value="1"/>
</dbReference>
<feature type="modified residue" description="4-aspartylphosphate" evidence="4">
    <location>
        <position position="54"/>
    </location>
</feature>
<dbReference type="InterPro" id="IPR018060">
    <property type="entry name" value="HTH_AraC"/>
</dbReference>
<dbReference type="Pfam" id="PF17853">
    <property type="entry name" value="GGDEF_2"/>
    <property type="match status" value="1"/>
</dbReference>
<proteinExistence type="predicted"/>
<sequence>MRLVLVDDEKGIVAGLRKLIHRHLPECEVVDSAYNGVDGFRLIERHRPDMVITDIRMPQADGLEMIGKAMEAGIPSQFILLSGYADFEYARAAMQMGVRFYLNKPVEEEELQECVNRVMDTIREDRAKRQEVDELKRTVRSRDQAETLRIILAKGGEREGLAEELLRPDGLSPEDCRFACVLIEADGEGEVLRETVLQPIFRHIDAAFGAFRRVYRLRYSNDRIAALVAHDGSIDEKDLLLAVRRLLEQVKTELNRSLSAGIGRVRSGAEGIGESFEEAREALSLKASGEQGDIRPFSGLHPYPKKRDPIAEIKEYVAAHCREPLSLADLSARFFLSPIYLSQLFKQKTGETYMSYLARVRIDKAKQLLEKTDWKVYEICRQVGYSDTQYFTRLFEKQTGWKPSEYRRRHTEG</sequence>
<dbReference type="PROSITE" id="PS01124">
    <property type="entry name" value="HTH_ARAC_FAMILY_2"/>
    <property type="match status" value="1"/>
</dbReference>
<keyword evidence="3" id="KW-0804">Transcription</keyword>
<evidence type="ECO:0000313" key="7">
    <source>
        <dbReference type="EMBL" id="MBB6637159.1"/>
    </source>
</evidence>
<dbReference type="SMART" id="SM00342">
    <property type="entry name" value="HTH_ARAC"/>
    <property type="match status" value="1"/>
</dbReference>
<evidence type="ECO:0000259" key="5">
    <source>
        <dbReference type="PROSITE" id="PS01124"/>
    </source>
</evidence>
<dbReference type="InterPro" id="IPR041522">
    <property type="entry name" value="CdaR_GGDEF"/>
</dbReference>
<dbReference type="Gene3D" id="1.10.10.60">
    <property type="entry name" value="Homeodomain-like"/>
    <property type="match status" value="2"/>
</dbReference>
<dbReference type="Gene3D" id="3.40.50.2300">
    <property type="match status" value="1"/>
</dbReference>